<dbReference type="RefSeq" id="WP_012966083.1">
    <property type="nucleotide sequence ID" value="NC_013849.1"/>
</dbReference>
<dbReference type="GO" id="GO:0016428">
    <property type="term" value="F:tRNA (cytidine-5-)-methyltransferase activity"/>
    <property type="evidence" value="ECO:0007669"/>
    <property type="project" value="TreeGrafter"/>
</dbReference>
<keyword evidence="2" id="KW-0963">Cytoplasm</keyword>
<evidence type="ECO:0000256" key="6">
    <source>
        <dbReference type="ARBA" id="ARBA00022691"/>
    </source>
</evidence>
<reference evidence="11" key="1">
    <citation type="submission" date="2010-02" db="EMBL/GenBank/DDBJ databases">
        <title>Complete sequence of Ferroglobus placidus DSM 10642.</title>
        <authorList>
            <consortium name="US DOE Joint Genome Institute"/>
            <person name="Lucas S."/>
            <person name="Copeland A."/>
            <person name="Lapidus A."/>
            <person name="Cheng J.-F."/>
            <person name="Bruce D."/>
            <person name="Goodwin L."/>
            <person name="Pitluck S."/>
            <person name="Saunders E."/>
            <person name="Brettin T."/>
            <person name="Detter J.C."/>
            <person name="Han C."/>
            <person name="Tapia R."/>
            <person name="Larimer F."/>
            <person name="Land M."/>
            <person name="Hauser L."/>
            <person name="Kyrpides N."/>
            <person name="Ivanova N."/>
            <person name="Holmes D."/>
            <person name="Lovley D."/>
            <person name="Kyrpides N."/>
            <person name="Anderson I.J."/>
            <person name="Woyke T."/>
        </authorList>
    </citation>
    <scope>NUCLEOTIDE SEQUENCE [LARGE SCALE GENOMIC DNA]</scope>
    <source>
        <strain evidence="11">DSM 10642 / AEDII12DO</strain>
    </source>
</reference>
<dbReference type="GO" id="GO:0030488">
    <property type="term" value="P:tRNA methylation"/>
    <property type="evidence" value="ECO:0007669"/>
    <property type="project" value="TreeGrafter"/>
</dbReference>
<name>D3RZ30_FERPA</name>
<dbReference type="GO" id="GO:0005737">
    <property type="term" value="C:cytoplasm"/>
    <property type="evidence" value="ECO:0007669"/>
    <property type="project" value="UniProtKB-SubCell"/>
</dbReference>
<dbReference type="PaxDb" id="589924-Ferp_1594"/>
<proteinExistence type="inferred from homology"/>
<comment type="subcellular location">
    <subcellularLocation>
        <location evidence="1">Cytoplasm</location>
    </subcellularLocation>
</comment>
<dbReference type="InterPro" id="IPR035926">
    <property type="entry name" value="NusB-like_sf"/>
</dbReference>
<dbReference type="FunFam" id="3.40.50.150:FF:000022">
    <property type="entry name" value="Ribosomal RNA small subunit methyltransferase B"/>
    <property type="match status" value="1"/>
</dbReference>
<feature type="binding site" evidence="8">
    <location>
        <position position="332"/>
    </location>
    <ligand>
        <name>S-adenosyl-L-methionine</name>
        <dbReference type="ChEBI" id="CHEBI:59789"/>
    </ligand>
</feature>
<evidence type="ECO:0000256" key="1">
    <source>
        <dbReference type="ARBA" id="ARBA00004496"/>
    </source>
</evidence>
<evidence type="ECO:0000256" key="8">
    <source>
        <dbReference type="PROSITE-ProRule" id="PRU01023"/>
    </source>
</evidence>
<dbReference type="GO" id="GO:0006364">
    <property type="term" value="P:rRNA processing"/>
    <property type="evidence" value="ECO:0007669"/>
    <property type="project" value="UniProtKB-KW"/>
</dbReference>
<dbReference type="Proteomes" id="UP000002613">
    <property type="component" value="Chromosome"/>
</dbReference>
<dbReference type="InterPro" id="IPR023267">
    <property type="entry name" value="RCMT"/>
</dbReference>
<dbReference type="PANTHER" id="PTHR22807:SF74">
    <property type="entry name" value="TRNA (CYTOSINE(48)-C(5))-METHYLTRANSFERASE"/>
    <property type="match status" value="1"/>
</dbReference>
<dbReference type="Gene3D" id="3.30.70.1170">
    <property type="entry name" value="Sun protein, domain 3"/>
    <property type="match status" value="1"/>
</dbReference>
<dbReference type="GO" id="GO:0003723">
    <property type="term" value="F:RNA binding"/>
    <property type="evidence" value="ECO:0007669"/>
    <property type="project" value="UniProtKB-UniRule"/>
</dbReference>
<dbReference type="PANTHER" id="PTHR22807">
    <property type="entry name" value="NOP2 YEAST -RELATED NOL1/NOP2/FMU SUN DOMAIN-CONTAINING"/>
    <property type="match status" value="1"/>
</dbReference>
<organism evidence="10 11">
    <name type="scientific">Ferroglobus placidus (strain DSM 10642 / AEDII12DO)</name>
    <dbReference type="NCBI Taxonomy" id="589924"/>
    <lineage>
        <taxon>Archaea</taxon>
        <taxon>Methanobacteriati</taxon>
        <taxon>Methanobacteriota</taxon>
        <taxon>Archaeoglobi</taxon>
        <taxon>Archaeoglobales</taxon>
        <taxon>Archaeoglobaceae</taxon>
        <taxon>Ferroglobus</taxon>
    </lineage>
</organism>
<dbReference type="KEGG" id="fpl:Ferp_1594"/>
<gene>
    <name evidence="10" type="ordered locus">Ferp_1594</name>
</gene>
<feature type="binding site" evidence="8">
    <location>
        <position position="286"/>
    </location>
    <ligand>
        <name>S-adenosyl-L-methionine</name>
        <dbReference type="ChEBI" id="CHEBI:59789"/>
    </ligand>
</feature>
<evidence type="ECO:0000256" key="3">
    <source>
        <dbReference type="ARBA" id="ARBA00022552"/>
    </source>
</evidence>
<keyword evidence="5 8" id="KW-0808">Transferase</keyword>
<feature type="active site" description="Nucleophile" evidence="8">
    <location>
        <position position="385"/>
    </location>
</feature>
<feature type="binding site" evidence="8">
    <location>
        <begin position="262"/>
        <end position="268"/>
    </location>
    <ligand>
        <name>S-adenosyl-L-methionine</name>
        <dbReference type="ChEBI" id="CHEBI:59789"/>
    </ligand>
</feature>
<evidence type="ECO:0000256" key="5">
    <source>
        <dbReference type="ARBA" id="ARBA00022679"/>
    </source>
</evidence>
<evidence type="ECO:0000313" key="10">
    <source>
        <dbReference type="EMBL" id="ADC65743.1"/>
    </source>
</evidence>
<dbReference type="STRING" id="589924.Ferp_1594"/>
<dbReference type="InterPro" id="IPR001678">
    <property type="entry name" value="MeTrfase_RsmB-F_NOP2_dom"/>
</dbReference>
<dbReference type="eggNOG" id="arCOG00974">
    <property type="taxonomic scope" value="Archaea"/>
</dbReference>
<dbReference type="OrthoDB" id="14725at2157"/>
<keyword evidence="7 8" id="KW-0694">RNA-binding</keyword>
<keyword evidence="6 8" id="KW-0949">S-adenosyl-L-methionine</keyword>
<dbReference type="AlphaFoldDB" id="D3RZ30"/>
<evidence type="ECO:0000256" key="7">
    <source>
        <dbReference type="ARBA" id="ARBA00022884"/>
    </source>
</evidence>
<protein>
    <submittedName>
        <fullName evidence="10">RNA methylase, NOL1/NOP2/sun family</fullName>
    </submittedName>
</protein>
<evidence type="ECO:0000256" key="4">
    <source>
        <dbReference type="ARBA" id="ARBA00022603"/>
    </source>
</evidence>
<feature type="binding site" evidence="8">
    <location>
        <position position="313"/>
    </location>
    <ligand>
        <name>S-adenosyl-L-methionine</name>
        <dbReference type="ChEBI" id="CHEBI:59789"/>
    </ligand>
</feature>
<dbReference type="GeneID" id="8779115"/>
<sequence length="446" mass="51613">MYKVRERDFVILTEVLRKSEEIKPSQYAKRIVFEKYGILGTDLDRILTAVYYKIMKRLGIIDKIIRNVVGVHQNILDPWLRAALRVTVEFFVFEKKYVKHLDKNAVRKSVASFLSKTTHPYVGMFYYEIFDKVTSYELQPRNEIEKLEFKYLLPAWYIERMKEVVGEELEDLLKALNTEPKISVRVNTLKARVEEVVKALEKEGKEVTISEVVPTVLKFDGPYDFDRSKLYRKGKFVIQEEASALASILLDPKPGEVVVDLCAAPGGKTLHMAELMKNRGVIHAFDIDELRLKRMEELIERCGIRIVKIYKKDARKATKILGESVADKVMLDAPCTSDGTLMKNPELRWRIREEKIEELAELQYELLNVAVDLLKPGGRVLYCTCSMFKEENEGVVERILKERKDVRLVPLSGYYSPGFIEGTIRAFPHRHNTIGFFYALLEKTTS</sequence>
<evidence type="ECO:0000256" key="2">
    <source>
        <dbReference type="ARBA" id="ARBA00022490"/>
    </source>
</evidence>
<dbReference type="InterPro" id="IPR029063">
    <property type="entry name" value="SAM-dependent_MTases_sf"/>
</dbReference>
<comment type="similarity">
    <text evidence="8">Belongs to the class I-like SAM-binding methyltransferase superfamily. RsmB/NOP family.</text>
</comment>
<keyword evidence="4 8" id="KW-0489">Methyltransferase</keyword>
<dbReference type="InterPro" id="IPR054728">
    <property type="entry name" value="RsmB-like_ferredoxin"/>
</dbReference>
<dbReference type="SUPFAM" id="SSF53335">
    <property type="entry name" value="S-adenosyl-L-methionine-dependent methyltransferases"/>
    <property type="match status" value="1"/>
</dbReference>
<dbReference type="InterPro" id="IPR011023">
    <property type="entry name" value="Nop2p"/>
</dbReference>
<dbReference type="EMBL" id="CP001899">
    <property type="protein sequence ID" value="ADC65743.1"/>
    <property type="molecule type" value="Genomic_DNA"/>
</dbReference>
<dbReference type="NCBIfam" id="TIGR00446">
    <property type="entry name" value="nop2p"/>
    <property type="match status" value="1"/>
</dbReference>
<dbReference type="Gene3D" id="1.10.287.730">
    <property type="entry name" value="Helix hairpin bin"/>
    <property type="match status" value="1"/>
</dbReference>
<dbReference type="Pfam" id="PF22458">
    <property type="entry name" value="RsmF-B_ferredox"/>
    <property type="match status" value="1"/>
</dbReference>
<dbReference type="HOGENOM" id="CLU_005316_0_1_2"/>
<keyword evidence="11" id="KW-1185">Reference proteome</keyword>
<dbReference type="InterPro" id="IPR049560">
    <property type="entry name" value="MeTrfase_RsmB-F_NOP2_cat"/>
</dbReference>
<evidence type="ECO:0000259" key="9">
    <source>
        <dbReference type="PROSITE" id="PS51686"/>
    </source>
</evidence>
<evidence type="ECO:0000313" key="11">
    <source>
        <dbReference type="Proteomes" id="UP000002613"/>
    </source>
</evidence>
<dbReference type="PROSITE" id="PS51686">
    <property type="entry name" value="SAM_MT_RSMB_NOP"/>
    <property type="match status" value="1"/>
</dbReference>
<keyword evidence="3" id="KW-0698">rRNA processing</keyword>
<reference evidence="10 11" key="2">
    <citation type="journal article" date="2011" name="Stand. Genomic Sci.">
        <title>Complete genome sequence of Ferroglobus placidus AEDII12DO.</title>
        <authorList>
            <person name="Anderson I."/>
            <person name="Risso C."/>
            <person name="Holmes D."/>
            <person name="Lucas S."/>
            <person name="Copeland A."/>
            <person name="Lapidus A."/>
            <person name="Cheng J.F."/>
            <person name="Bruce D."/>
            <person name="Goodwin L."/>
            <person name="Pitluck S."/>
            <person name="Saunders E."/>
            <person name="Brettin T."/>
            <person name="Detter J.C."/>
            <person name="Han C."/>
            <person name="Tapia R."/>
            <person name="Larimer F."/>
            <person name="Land M."/>
            <person name="Hauser L."/>
            <person name="Woyke T."/>
            <person name="Lovley D."/>
            <person name="Kyrpides N."/>
            <person name="Ivanova N."/>
        </authorList>
    </citation>
    <scope>NUCLEOTIDE SEQUENCE [LARGE SCALE GENOMIC DNA]</scope>
    <source>
        <strain evidence="11">DSM 10642 / AEDII12DO</strain>
    </source>
</reference>
<feature type="domain" description="SAM-dependent MTase RsmB/NOP-type" evidence="9">
    <location>
        <begin position="172"/>
        <end position="444"/>
    </location>
</feature>
<accession>D3RZ30</accession>
<dbReference type="CDD" id="cd02440">
    <property type="entry name" value="AdoMet_MTases"/>
    <property type="match status" value="1"/>
</dbReference>
<dbReference type="Gene3D" id="3.40.50.150">
    <property type="entry name" value="Vaccinia Virus protein VP39"/>
    <property type="match status" value="1"/>
</dbReference>
<dbReference type="Gene3D" id="1.10.940.10">
    <property type="entry name" value="NusB-like"/>
    <property type="match status" value="1"/>
</dbReference>
<dbReference type="Pfam" id="PF01189">
    <property type="entry name" value="Methyltr_RsmB-F"/>
    <property type="match status" value="1"/>
</dbReference>
<dbReference type="PRINTS" id="PR02008">
    <property type="entry name" value="RCMTFAMILY"/>
</dbReference>